<reference evidence="3 4" key="1">
    <citation type="submission" date="2014-03" db="EMBL/GenBank/DDBJ databases">
        <title>Bradyrhizobium valentinum sp. nov., isolated from effective nodules of Lupinus mariae-josephae, a lupine endemic of basic-lime soils in Eastern Spain.</title>
        <authorList>
            <person name="Duran D."/>
            <person name="Rey L."/>
            <person name="Navarro A."/>
            <person name="Busquets A."/>
            <person name="Imperial J."/>
            <person name="Ruiz-Argueso T."/>
        </authorList>
    </citation>
    <scope>NUCLEOTIDE SEQUENCE [LARGE SCALE GENOMIC DNA]</scope>
    <source>
        <strain evidence="3 4">CCBAU 23086</strain>
    </source>
</reference>
<evidence type="ECO:0000256" key="1">
    <source>
        <dbReference type="SAM" id="MobiDB-lite"/>
    </source>
</evidence>
<comment type="caution">
    <text evidence="3">The sequence shown here is derived from an EMBL/GenBank/DDBJ whole genome shotgun (WGS) entry which is preliminary data.</text>
</comment>
<keyword evidence="2" id="KW-0732">Signal</keyword>
<accession>A0A0R3NDF3</accession>
<evidence type="ECO:0000256" key="2">
    <source>
        <dbReference type="SAM" id="SignalP"/>
    </source>
</evidence>
<gene>
    <name evidence="3" type="ORF">CQ14_08715</name>
</gene>
<dbReference type="AlphaFoldDB" id="A0A0R3NDF3"/>
<organism evidence="3 4">
    <name type="scientific">Bradyrhizobium lablabi</name>
    <dbReference type="NCBI Taxonomy" id="722472"/>
    <lineage>
        <taxon>Bacteria</taxon>
        <taxon>Pseudomonadati</taxon>
        <taxon>Pseudomonadota</taxon>
        <taxon>Alphaproteobacteria</taxon>
        <taxon>Hyphomicrobiales</taxon>
        <taxon>Nitrobacteraceae</taxon>
        <taxon>Bradyrhizobium</taxon>
    </lineage>
</organism>
<feature type="chain" id="PRO_5006445203" evidence="2">
    <location>
        <begin position="20"/>
        <end position="104"/>
    </location>
</feature>
<dbReference type="EMBL" id="LLYB01000034">
    <property type="protein sequence ID" value="KRR27907.1"/>
    <property type="molecule type" value="Genomic_DNA"/>
</dbReference>
<feature type="signal peptide" evidence="2">
    <location>
        <begin position="1"/>
        <end position="19"/>
    </location>
</feature>
<protein>
    <submittedName>
        <fullName evidence="3">Uncharacterized protein</fullName>
    </submittedName>
</protein>
<evidence type="ECO:0000313" key="3">
    <source>
        <dbReference type="EMBL" id="KRR27907.1"/>
    </source>
</evidence>
<evidence type="ECO:0000313" key="4">
    <source>
        <dbReference type="Proteomes" id="UP000051660"/>
    </source>
</evidence>
<feature type="region of interest" description="Disordered" evidence="1">
    <location>
        <begin position="79"/>
        <end position="104"/>
    </location>
</feature>
<proteinExistence type="predicted"/>
<dbReference type="Proteomes" id="UP000051660">
    <property type="component" value="Unassembled WGS sequence"/>
</dbReference>
<sequence>MWKAFVVPAALILSAAVHGQESGRIRRPPPSAAEAARIASDMAMNDTLLQKGDIVVTDRGFFVFRGPAADGVTNEFARVPDPALPANQPGNPAAKHRSDGRRAN</sequence>
<name>A0A0R3NDF3_9BRAD</name>